<evidence type="ECO:0000259" key="8">
    <source>
        <dbReference type="PROSITE" id="PS51194"/>
    </source>
</evidence>
<dbReference type="InterPro" id="IPR001650">
    <property type="entry name" value="Helicase_C-like"/>
</dbReference>
<dbReference type="FunFam" id="3.40.50.300:FF:001389">
    <property type="entry name" value="ATP-dependent DNA helicase RecQ"/>
    <property type="match status" value="1"/>
</dbReference>
<comment type="caution">
    <text evidence="9">The sequence shown here is derived from an EMBL/GenBank/DDBJ whole genome shotgun (WGS) entry which is preliminary data.</text>
</comment>
<evidence type="ECO:0000259" key="7">
    <source>
        <dbReference type="PROSITE" id="PS51192"/>
    </source>
</evidence>
<dbReference type="GO" id="GO:0005524">
    <property type="term" value="F:ATP binding"/>
    <property type="evidence" value="ECO:0007669"/>
    <property type="project" value="UniProtKB-KW"/>
</dbReference>
<dbReference type="PATRIC" id="fig|1398.22.peg.2614"/>
<proteinExistence type="predicted"/>
<dbReference type="AlphaFoldDB" id="A0A133KJ70"/>
<gene>
    <name evidence="9" type="ORF">HMPREF3213_02612</name>
</gene>
<dbReference type="SMART" id="SM00487">
    <property type="entry name" value="DEXDc"/>
    <property type="match status" value="1"/>
</dbReference>
<evidence type="ECO:0000256" key="2">
    <source>
        <dbReference type="ARBA" id="ARBA00022801"/>
    </source>
</evidence>
<feature type="domain" description="Helicase C-terminal" evidence="8">
    <location>
        <begin position="218"/>
        <end position="365"/>
    </location>
</feature>
<dbReference type="InterPro" id="IPR032284">
    <property type="entry name" value="RecQ_Zn-bd"/>
</dbReference>
<keyword evidence="3 9" id="KW-0347">Helicase</keyword>
<dbReference type="Pfam" id="PF00271">
    <property type="entry name" value="Helicase_C"/>
    <property type="match status" value="1"/>
</dbReference>
<evidence type="ECO:0000256" key="3">
    <source>
        <dbReference type="ARBA" id="ARBA00022806"/>
    </source>
</evidence>
<accession>A0A133KJ70</accession>
<dbReference type="InterPro" id="IPR004589">
    <property type="entry name" value="DNA_helicase_ATP-dep_RecQ"/>
</dbReference>
<dbReference type="GO" id="GO:0006310">
    <property type="term" value="P:DNA recombination"/>
    <property type="evidence" value="ECO:0007669"/>
    <property type="project" value="InterPro"/>
</dbReference>
<dbReference type="GO" id="GO:0030894">
    <property type="term" value="C:replisome"/>
    <property type="evidence" value="ECO:0007669"/>
    <property type="project" value="TreeGrafter"/>
</dbReference>
<evidence type="ECO:0000313" key="10">
    <source>
        <dbReference type="Proteomes" id="UP000070376"/>
    </source>
</evidence>
<sequence length="494" mass="55752">MDLLSFLKSKFGFSAFRPGQEEVIRSLLDGKDTLAMLATGTGKSLCYQLPAYLLDGSCIIVSPLLSLMQDQTEQMKMRGEKSVVALNSFLTGPEREAALAHLGAFKFIFVSPEMLHNRHVLGKLKTIRTALFAVDEAHCISQWGHDFRPEYLNLGEVRKQLGTPLTLALTATATEQVRDDICKYLGLKDPNRFIYSVNRPNIAIKIDRIPSYREKEEKLVAYAKNLQKPGIIYFSSKKAAEEMAARLRQEGIAEAAAYHSGIDQEQRILIQQQFIYGQIKIICATSAFGMGVNKADIRFVIHFHLPLQMEAYLQEIGRAGRDGLPSIAVLLYTEGDERLPLQLIEAELPTDAQLAAFSRWKGDLKEAGAALGCTEPQLRFLLHHRVLNLPEEAWTREVAAIRDERMAYKRRKLKEMVQMVRSSSCRRSEILRYFGEPPAAGNEACCDICGLETALYESNQKSGGTLETVPAWELLLQDLFRKGEQKWHEENRRI</sequence>
<dbReference type="NCBIfam" id="TIGR00614">
    <property type="entry name" value="recQ_fam"/>
    <property type="match status" value="1"/>
</dbReference>
<dbReference type="GO" id="GO:0043138">
    <property type="term" value="F:3'-5' DNA helicase activity"/>
    <property type="evidence" value="ECO:0007669"/>
    <property type="project" value="TreeGrafter"/>
</dbReference>
<keyword evidence="1" id="KW-0547">Nucleotide-binding</keyword>
<dbReference type="PROSITE" id="PS51192">
    <property type="entry name" value="HELICASE_ATP_BIND_1"/>
    <property type="match status" value="1"/>
</dbReference>
<dbReference type="CDD" id="cd17920">
    <property type="entry name" value="DEXHc_RecQ"/>
    <property type="match status" value="1"/>
</dbReference>
<dbReference type="GO" id="GO:0009378">
    <property type="term" value="F:four-way junction helicase activity"/>
    <property type="evidence" value="ECO:0007669"/>
    <property type="project" value="TreeGrafter"/>
</dbReference>
<dbReference type="Gene3D" id="3.40.50.300">
    <property type="entry name" value="P-loop containing nucleotide triphosphate hydrolases"/>
    <property type="match status" value="2"/>
</dbReference>
<dbReference type="Pfam" id="PF16124">
    <property type="entry name" value="RecQ_Zn_bind"/>
    <property type="match status" value="1"/>
</dbReference>
<feature type="domain" description="Helicase ATP-binding" evidence="7">
    <location>
        <begin position="24"/>
        <end position="191"/>
    </location>
</feature>
<dbReference type="EMBL" id="LRPN01000116">
    <property type="protein sequence ID" value="KWZ79508.1"/>
    <property type="molecule type" value="Genomic_DNA"/>
</dbReference>
<dbReference type="SMART" id="SM00490">
    <property type="entry name" value="HELICc"/>
    <property type="match status" value="1"/>
</dbReference>
<dbReference type="PROSITE" id="PS51194">
    <property type="entry name" value="HELICASE_CTER"/>
    <property type="match status" value="1"/>
</dbReference>
<organism evidence="9 10">
    <name type="scientific">Heyndrickxia coagulans</name>
    <name type="common">Weizmannia coagulans</name>
    <dbReference type="NCBI Taxonomy" id="1398"/>
    <lineage>
        <taxon>Bacteria</taxon>
        <taxon>Bacillati</taxon>
        <taxon>Bacillota</taxon>
        <taxon>Bacilli</taxon>
        <taxon>Bacillales</taxon>
        <taxon>Bacillaceae</taxon>
        <taxon>Heyndrickxia</taxon>
    </lineage>
</organism>
<dbReference type="Pfam" id="PF00270">
    <property type="entry name" value="DEAD"/>
    <property type="match status" value="1"/>
</dbReference>
<protein>
    <recommendedName>
        <fullName evidence="5">ATP-dependent DNA helicase RecQ</fullName>
    </recommendedName>
    <alternativeName>
        <fullName evidence="6">DNA 3'-5' helicase RecQ</fullName>
    </alternativeName>
</protein>
<dbReference type="PANTHER" id="PTHR13710">
    <property type="entry name" value="DNA HELICASE RECQ FAMILY MEMBER"/>
    <property type="match status" value="1"/>
</dbReference>
<evidence type="ECO:0000256" key="5">
    <source>
        <dbReference type="ARBA" id="ARBA00044535"/>
    </source>
</evidence>
<keyword evidence="2" id="KW-0378">Hydrolase</keyword>
<dbReference type="PANTHER" id="PTHR13710:SF84">
    <property type="entry name" value="ATP-DEPENDENT DNA HELICASE RECS-RELATED"/>
    <property type="match status" value="1"/>
</dbReference>
<evidence type="ECO:0000256" key="4">
    <source>
        <dbReference type="ARBA" id="ARBA00022840"/>
    </source>
</evidence>
<dbReference type="InterPro" id="IPR014001">
    <property type="entry name" value="Helicase_ATP-bd"/>
</dbReference>
<evidence type="ECO:0000256" key="1">
    <source>
        <dbReference type="ARBA" id="ARBA00022741"/>
    </source>
</evidence>
<name>A0A133KJ70_HEYCO</name>
<evidence type="ECO:0000256" key="6">
    <source>
        <dbReference type="ARBA" id="ARBA00044550"/>
    </source>
</evidence>
<dbReference type="InterPro" id="IPR027417">
    <property type="entry name" value="P-loop_NTPase"/>
</dbReference>
<dbReference type="SUPFAM" id="SSF52540">
    <property type="entry name" value="P-loop containing nucleoside triphosphate hydrolases"/>
    <property type="match status" value="1"/>
</dbReference>
<dbReference type="GO" id="GO:0005737">
    <property type="term" value="C:cytoplasm"/>
    <property type="evidence" value="ECO:0007669"/>
    <property type="project" value="TreeGrafter"/>
</dbReference>
<keyword evidence="4" id="KW-0067">ATP-binding</keyword>
<dbReference type="InterPro" id="IPR011545">
    <property type="entry name" value="DEAD/DEAH_box_helicase_dom"/>
</dbReference>
<dbReference type="GO" id="GO:0006281">
    <property type="term" value="P:DNA repair"/>
    <property type="evidence" value="ECO:0007669"/>
    <property type="project" value="TreeGrafter"/>
</dbReference>
<dbReference type="GO" id="GO:0016787">
    <property type="term" value="F:hydrolase activity"/>
    <property type="evidence" value="ECO:0007669"/>
    <property type="project" value="UniProtKB-KW"/>
</dbReference>
<dbReference type="RefSeq" id="WP_014098131.1">
    <property type="nucleotide sequence ID" value="NZ_CP017888.1"/>
</dbReference>
<dbReference type="GeneID" id="93259638"/>
<dbReference type="GO" id="GO:0003676">
    <property type="term" value="F:nucleic acid binding"/>
    <property type="evidence" value="ECO:0007669"/>
    <property type="project" value="InterPro"/>
</dbReference>
<dbReference type="Proteomes" id="UP000070376">
    <property type="component" value="Unassembled WGS sequence"/>
</dbReference>
<reference evidence="10" key="1">
    <citation type="submission" date="2016-01" db="EMBL/GenBank/DDBJ databases">
        <authorList>
            <person name="Mitreva M."/>
            <person name="Pepin K.H."/>
            <person name="Mihindukulasuriya K.A."/>
            <person name="Fulton R."/>
            <person name="Fronick C."/>
            <person name="O'Laughlin M."/>
            <person name="Miner T."/>
            <person name="Herter B."/>
            <person name="Rosa B.A."/>
            <person name="Cordes M."/>
            <person name="Tomlinson C."/>
            <person name="Wollam A."/>
            <person name="Palsikar V.B."/>
            <person name="Mardis E.R."/>
            <person name="Wilson R.K."/>
        </authorList>
    </citation>
    <scope>NUCLEOTIDE SEQUENCE [LARGE SCALE GENOMIC DNA]</scope>
    <source>
        <strain evidence="10">GED7749B</strain>
    </source>
</reference>
<evidence type="ECO:0000313" key="9">
    <source>
        <dbReference type="EMBL" id="KWZ79508.1"/>
    </source>
</evidence>
<dbReference type="GO" id="GO:0043590">
    <property type="term" value="C:bacterial nucleoid"/>
    <property type="evidence" value="ECO:0007669"/>
    <property type="project" value="TreeGrafter"/>
</dbReference>